<accession>A0A8I3AEA7</accession>
<dbReference type="OrthoDB" id="449487at2759"/>
<feature type="compositionally biased region" description="Polar residues" evidence="1">
    <location>
        <begin position="59"/>
        <end position="69"/>
    </location>
</feature>
<dbReference type="EMBL" id="JAEMWZ010000964">
    <property type="protein sequence ID" value="KAG7102660.1"/>
    <property type="molecule type" value="Genomic_DNA"/>
</dbReference>
<organism evidence="2 3">
    <name type="scientific">Verticillium longisporum</name>
    <name type="common">Verticillium dahliae var. longisporum</name>
    <dbReference type="NCBI Taxonomy" id="100787"/>
    <lineage>
        <taxon>Eukaryota</taxon>
        <taxon>Fungi</taxon>
        <taxon>Dikarya</taxon>
        <taxon>Ascomycota</taxon>
        <taxon>Pezizomycotina</taxon>
        <taxon>Sordariomycetes</taxon>
        <taxon>Hypocreomycetidae</taxon>
        <taxon>Glomerellales</taxon>
        <taxon>Plectosphaerellaceae</taxon>
        <taxon>Verticillium</taxon>
    </lineage>
</organism>
<evidence type="ECO:0000256" key="1">
    <source>
        <dbReference type="SAM" id="MobiDB-lite"/>
    </source>
</evidence>
<feature type="region of interest" description="Disordered" evidence="1">
    <location>
        <begin position="59"/>
        <end position="91"/>
    </location>
</feature>
<gene>
    <name evidence="2" type="ORF">HYQ45_018721</name>
</gene>
<protein>
    <submittedName>
        <fullName evidence="2">Zinc-type alcohol dehydrogenase-like protein YogA like</fullName>
    </submittedName>
</protein>
<name>A0A8I3AEA7_VERLO</name>
<reference evidence="2" key="1">
    <citation type="journal article" date="2021" name="Mol. Plant Pathol.">
        <title>A 20-kb lineage-specific genomic region tames virulence in pathogenic amphidiploid Verticillium longisporum.</title>
        <authorList>
            <person name="Harting R."/>
            <person name="Starke J."/>
            <person name="Kusch H."/>
            <person name="Poggeler S."/>
            <person name="Maurus I."/>
            <person name="Schluter R."/>
            <person name="Landesfeind M."/>
            <person name="Bulla I."/>
            <person name="Nowrousian M."/>
            <person name="de Jonge R."/>
            <person name="Stahlhut G."/>
            <person name="Hoff K.J."/>
            <person name="Asshauer K.P."/>
            <person name="Thurmer A."/>
            <person name="Stanke M."/>
            <person name="Daniel R."/>
            <person name="Morgenstern B."/>
            <person name="Thomma B.P.H.J."/>
            <person name="Kronstad J.W."/>
            <person name="Braus-Stromeyer S.A."/>
            <person name="Braus G.H."/>
        </authorList>
    </citation>
    <scope>NUCLEOTIDE SEQUENCE</scope>
    <source>
        <strain evidence="2">Vl32</strain>
    </source>
</reference>
<dbReference type="Proteomes" id="UP000689129">
    <property type="component" value="Unassembled WGS sequence"/>
</dbReference>
<proteinExistence type="predicted"/>
<sequence length="91" mass="9524">MPHSLTVKKIDGKPGKVYYPLQVNQIAKPTPGPNELLVKLSAAALNHRDLFIRRISTPASPLSIPSSPMGTAPSSLLGPAPPPLSCTSLSS</sequence>
<dbReference type="AlphaFoldDB" id="A0A8I3AEA7"/>
<evidence type="ECO:0000313" key="2">
    <source>
        <dbReference type="EMBL" id="KAG7102660.1"/>
    </source>
</evidence>
<comment type="caution">
    <text evidence="2">The sequence shown here is derived from an EMBL/GenBank/DDBJ whole genome shotgun (WGS) entry which is preliminary data.</text>
</comment>
<evidence type="ECO:0000313" key="3">
    <source>
        <dbReference type="Proteomes" id="UP000689129"/>
    </source>
</evidence>